<dbReference type="Proteomes" id="UP001208017">
    <property type="component" value="Unassembled WGS sequence"/>
</dbReference>
<dbReference type="SUPFAM" id="SSF81301">
    <property type="entry name" value="Nucleotidyltransferase"/>
    <property type="match status" value="1"/>
</dbReference>
<gene>
    <name evidence="1" type="ORF">OS242_06915</name>
</gene>
<organism evidence="1 2">
    <name type="scientific">Tumebacillus lacus</name>
    <dbReference type="NCBI Taxonomy" id="2995335"/>
    <lineage>
        <taxon>Bacteria</taxon>
        <taxon>Bacillati</taxon>
        <taxon>Bacillota</taxon>
        <taxon>Bacilli</taxon>
        <taxon>Bacillales</taxon>
        <taxon>Alicyclobacillaceae</taxon>
        <taxon>Tumebacillus</taxon>
    </lineage>
</organism>
<evidence type="ECO:0000313" key="1">
    <source>
        <dbReference type="EMBL" id="MCX7569691.1"/>
    </source>
</evidence>
<dbReference type="InterPro" id="IPR043519">
    <property type="entry name" value="NT_sf"/>
</dbReference>
<reference evidence="1 2" key="1">
    <citation type="submission" date="2022-11" db="EMBL/GenBank/DDBJ databases">
        <title>Study of microbial diversity in lake waters.</title>
        <authorList>
            <person name="Zhang J."/>
        </authorList>
    </citation>
    <scope>NUCLEOTIDE SEQUENCE [LARGE SCALE GENOMIC DNA]</scope>
    <source>
        <strain evidence="1 2">DT12</strain>
    </source>
</reference>
<proteinExistence type="predicted"/>
<evidence type="ECO:0008006" key="3">
    <source>
        <dbReference type="Google" id="ProtNLM"/>
    </source>
</evidence>
<dbReference type="EMBL" id="JAPMLT010000002">
    <property type="protein sequence ID" value="MCX7569691.1"/>
    <property type="molecule type" value="Genomic_DNA"/>
</dbReference>
<keyword evidence="2" id="KW-1185">Reference proteome</keyword>
<accession>A0ABT3X244</accession>
<name>A0ABT3X244_9BACL</name>
<dbReference type="Gene3D" id="3.30.460.40">
    <property type="match status" value="1"/>
</dbReference>
<comment type="caution">
    <text evidence="1">The sequence shown here is derived from an EMBL/GenBank/DDBJ whole genome shotgun (WGS) entry which is preliminary data.</text>
</comment>
<protein>
    <recommendedName>
        <fullName evidence="3">Nucleotidyltransferase</fullName>
    </recommendedName>
</protein>
<sequence>MKRIADVLNGAGVVYAVGGSMLLKIHGLVERANDVDLIVREEDAVRAHEALLGIGTGERGQAKEPYRTRHFYVHEADGTSIDLIGGFRIAHESGVYEYPFGQDSVSGREPVPLCALEDWYVLYQLMAGKEEKLAAMEAHFAKHGIARPDLLRHALERELPIRVRVRVESLLRG</sequence>
<dbReference type="RefSeq" id="WP_267150922.1">
    <property type="nucleotide sequence ID" value="NZ_JAPMLT010000002.1"/>
</dbReference>
<evidence type="ECO:0000313" key="2">
    <source>
        <dbReference type="Proteomes" id="UP001208017"/>
    </source>
</evidence>